<dbReference type="SMART" id="SM00408">
    <property type="entry name" value="IGc2"/>
    <property type="match status" value="5"/>
</dbReference>
<feature type="domain" description="Ig-like" evidence="8">
    <location>
        <begin position="692"/>
        <end position="782"/>
    </location>
</feature>
<keyword evidence="6" id="KW-0175">Coiled coil</keyword>
<feature type="compositionally biased region" description="Low complexity" evidence="7">
    <location>
        <begin position="474"/>
        <end position="489"/>
    </location>
</feature>
<dbReference type="InterPro" id="IPR003961">
    <property type="entry name" value="FN3_dom"/>
</dbReference>
<feature type="domain" description="Ig-like" evidence="8">
    <location>
        <begin position="1092"/>
        <end position="1186"/>
    </location>
</feature>
<evidence type="ECO:0000313" key="11">
    <source>
        <dbReference type="Proteomes" id="UP000261540"/>
    </source>
</evidence>
<feature type="domain" description="Ig-like" evidence="8">
    <location>
        <begin position="1304"/>
        <end position="1392"/>
    </location>
</feature>
<feature type="domain" description="Fibronectin type-III" evidence="9">
    <location>
        <begin position="1191"/>
        <end position="1284"/>
    </location>
</feature>
<dbReference type="GO" id="GO:0045989">
    <property type="term" value="P:positive regulation of striated muscle contraction"/>
    <property type="evidence" value="ECO:0007669"/>
    <property type="project" value="UniProtKB-ARBA"/>
</dbReference>
<dbReference type="GeneTree" id="ENSGT00940000160123"/>
<feature type="compositionally biased region" description="Gly residues" evidence="7">
    <location>
        <begin position="499"/>
        <end position="510"/>
    </location>
</feature>
<keyword evidence="4" id="KW-0393">Immunoglobulin domain</keyword>
<feature type="region of interest" description="Disordered" evidence="7">
    <location>
        <begin position="414"/>
        <end position="601"/>
    </location>
</feature>
<organism evidence="10 11">
    <name type="scientific">Paramormyrops kingsleyae</name>
    <dbReference type="NCBI Taxonomy" id="1676925"/>
    <lineage>
        <taxon>Eukaryota</taxon>
        <taxon>Metazoa</taxon>
        <taxon>Chordata</taxon>
        <taxon>Craniata</taxon>
        <taxon>Vertebrata</taxon>
        <taxon>Euteleostomi</taxon>
        <taxon>Actinopterygii</taxon>
        <taxon>Neopterygii</taxon>
        <taxon>Teleostei</taxon>
        <taxon>Osteoglossocephala</taxon>
        <taxon>Osteoglossomorpha</taxon>
        <taxon>Osteoglossiformes</taxon>
        <taxon>Mormyridae</taxon>
        <taxon>Paramormyrops</taxon>
    </lineage>
</organism>
<keyword evidence="3" id="KW-0677">Repeat</keyword>
<dbReference type="FunFam" id="2.60.40.10:FF:001232">
    <property type="entry name" value="Immunoglobulin-like and fibronectin type III domain-containing 1"/>
    <property type="match status" value="1"/>
</dbReference>
<dbReference type="SUPFAM" id="SSF48726">
    <property type="entry name" value="Immunoglobulin"/>
    <property type="match status" value="6"/>
</dbReference>
<dbReference type="FunFam" id="2.60.40.10:FF:001267">
    <property type="entry name" value="Immunoglobulin-like and fibronectin type III domain containing 1"/>
    <property type="match status" value="1"/>
</dbReference>
<evidence type="ECO:0000259" key="9">
    <source>
        <dbReference type="PROSITE" id="PS50853"/>
    </source>
</evidence>
<keyword evidence="11" id="KW-1185">Reference proteome</keyword>
<dbReference type="InterPro" id="IPR036116">
    <property type="entry name" value="FN3_sf"/>
</dbReference>
<evidence type="ECO:0000256" key="4">
    <source>
        <dbReference type="ARBA" id="ARBA00023319"/>
    </source>
</evidence>
<dbReference type="PRINTS" id="PR00014">
    <property type="entry name" value="FNTYPEIII"/>
</dbReference>
<dbReference type="GO" id="GO:0003007">
    <property type="term" value="P:heart morphogenesis"/>
    <property type="evidence" value="ECO:0007669"/>
    <property type="project" value="UniProtKB-ARBA"/>
</dbReference>
<feature type="compositionally biased region" description="Gly residues" evidence="7">
    <location>
        <begin position="462"/>
        <end position="473"/>
    </location>
</feature>
<dbReference type="FunFam" id="2.60.40.10:FF:000062">
    <property type="entry name" value="Myosin-binding protein C, slow type"/>
    <property type="match status" value="1"/>
</dbReference>
<dbReference type="InterPro" id="IPR007110">
    <property type="entry name" value="Ig-like_dom"/>
</dbReference>
<reference evidence="10" key="2">
    <citation type="submission" date="2025-09" db="UniProtKB">
        <authorList>
            <consortium name="Ensembl"/>
        </authorList>
    </citation>
    <scope>IDENTIFICATION</scope>
</reference>
<dbReference type="STRING" id="1676925.ENSPKIP00000018162"/>
<dbReference type="PROSITE" id="PS50835">
    <property type="entry name" value="IG_LIKE"/>
    <property type="match status" value="6"/>
</dbReference>
<dbReference type="InterPro" id="IPR050964">
    <property type="entry name" value="Striated_Muscle_Regulatory"/>
</dbReference>
<dbReference type="Pfam" id="PF18362">
    <property type="entry name" value="THB"/>
    <property type="match status" value="1"/>
</dbReference>
<name>A0A3B3RHS6_9TELE</name>
<evidence type="ECO:0000256" key="1">
    <source>
        <dbReference type="ARBA" id="ARBA00004496"/>
    </source>
</evidence>
<dbReference type="GO" id="GO:0055013">
    <property type="term" value="P:cardiac muscle cell development"/>
    <property type="evidence" value="ECO:0007669"/>
    <property type="project" value="UniProtKB-ARBA"/>
</dbReference>
<dbReference type="FunFam" id="2.60.40.10:FF:000107">
    <property type="entry name" value="Myosin, light chain kinase a"/>
    <property type="match status" value="1"/>
</dbReference>
<dbReference type="PROSITE" id="PS50853">
    <property type="entry name" value="FN3"/>
    <property type="match status" value="4"/>
</dbReference>
<dbReference type="Ensembl" id="ENSPKIT00000042691.1">
    <property type="protein sequence ID" value="ENSPKIP00000018162.1"/>
    <property type="gene ID" value="ENSPKIG00000003823.1"/>
</dbReference>
<feature type="compositionally biased region" description="Basic and acidic residues" evidence="7">
    <location>
        <begin position="440"/>
        <end position="457"/>
    </location>
</feature>
<feature type="domain" description="Ig-like" evidence="8">
    <location>
        <begin position="49"/>
        <end position="139"/>
    </location>
</feature>
<dbReference type="GO" id="GO:0045214">
    <property type="term" value="P:sarcomere organization"/>
    <property type="evidence" value="ECO:0007669"/>
    <property type="project" value="TreeGrafter"/>
</dbReference>
<dbReference type="CDD" id="cd00063">
    <property type="entry name" value="FN3"/>
    <property type="match status" value="4"/>
</dbReference>
<dbReference type="Pfam" id="PF07679">
    <property type="entry name" value="I-set"/>
    <property type="match status" value="6"/>
</dbReference>
<dbReference type="PANTHER" id="PTHR13817">
    <property type="entry name" value="TITIN"/>
    <property type="match status" value="1"/>
</dbReference>
<evidence type="ECO:0000256" key="7">
    <source>
        <dbReference type="SAM" id="MobiDB-lite"/>
    </source>
</evidence>
<dbReference type="FunFam" id="2.60.40.10:FF:002294">
    <property type="entry name" value="Immunoglobulin-like and fibronectin type III domain-containing 1, tandem duplicate 3"/>
    <property type="match status" value="1"/>
</dbReference>
<sequence length="1397" mass="152005">MWRTGKTAATGQSTGGPPAKKVMIRKRSTIPGVMINQYVEKLPEGKTTPDFIRKPTAITVNEGKVAVFRAAVTGDPAPTVTWGRSKDNVTDPEKYQKKYDDTNEEYVLEIPNVSVDQADVYKCFATNEFGKAICSATMKVIAVGGKNLTGQGKEMDFRKMLKRTNVEKKKPPAKKEGEIDPQFWEVLLSADRKDYERICAEYGYTDFRFILKKIAQMKKEREEEQAKYVESISNPKPIEVKGDGTAKFEFDMELKDPNSNLFLFKDGEMLDYGREDDDSDSYMKYNLKQSGKNYMFSIKDIVPEDAGLYQVDVEDTNVFSTELKLPSGEFLANIKEVKAEEGQDAIFECVLSNPLPSITWMGGDTRLDSGGKYHIFVSEDQLIHRLVVKGCKPGDKGVYKAIAGSQSSSASLIVQGGSTTQGGGGSSGLDKTTQDQQTKLQKERGKMGDEKGAREKNASASGGAGGGIAGDGMGDSSAGLGSGSASAMGDGSGKDGKGLGDMGSRGNGSGGDDRGLSGRGTDGADTGLAGLTGSGVGGRRHDEDGLSGTRLDDDGLGGAGAGGAGLGGDASAVDGSGEDGADGKGKQRNRAGLALPETHKDPGVYFSSGLSDVHAIIGEAAEMFCKLSSGSSDGVWYKDGKKLKSTDRVKLTKDGTTHKLCIKNCQEADSGKYRFEADGRKTEAMLNVQDPPRFSSDDLSQFSEPVVVRAGETATFKMPFVGREPMKVQWYKEGEELLDDRNVTVEKAANQSRLLLRKCQRKDSGEIKVKIRNEFGTTEAISKLKVLDKPTPPQGPVDVIESTSNCIHFKWRPPKDDGGSPLTTYILERQQVGRNTWKKLGEIPGGDATYRDTDVDHGRKYCYRIWAKSAEGVSEMMESDDIMAGAKAFPNAPAAPKVVSAFKNCITLQWAAPSNTGGGSILGYHLEKRKKGSNLWTPVNPADEPIQEKRYAVTEVVAGTEYEFRVMAVNISGFGEPSAPSESVMARDPKKLPGKVLGLKVTNSTYNSLSLAWNKPKVDSGVQDEAKGYFVEIRPADSTEWVRCNSNPITATFFTVIGLRSMAMYWVRAIATNEGGEGEPQQLDNYILAMPPPVRPTFKNPKGTKLTLVRAGNSARVNINYEASPLPEVTWLKDGLPIPKRVTVTNAEGASQLLIPSSERSDTGVYAIIVKNLVGQETFSVEIRVTDDPKPPGLLHLEEKVPGTVTVSWAPSPDENLDDRLHYTVSKHDSVKRRWHTVAQRLFNNKFTVVNIMAGREYRFRVYANNDMGVSEPSESPTWATKKEKDKFVLNVPKSKSCNFQTSPKFLVPLKMHSAPEGYECYMSCAVTGNPAPRITWYHDSVSLNTDADYHITNTCGVCSLLILRVGPKSSGEYKVMAENRLGRAESSTTLTVRETL</sequence>
<feature type="compositionally biased region" description="Gly residues" evidence="7">
    <location>
        <begin position="556"/>
        <end position="568"/>
    </location>
</feature>
<dbReference type="SMART" id="SM00409">
    <property type="entry name" value="IG"/>
    <property type="match status" value="7"/>
</dbReference>
<dbReference type="Pfam" id="PF00041">
    <property type="entry name" value="fn3"/>
    <property type="match status" value="4"/>
</dbReference>
<dbReference type="PANTHER" id="PTHR13817:SF181">
    <property type="entry name" value="IMMUNOGLOBULIN-LIKE AND FIBRONECTIN TYPE III DOMAIN-CONTAINING PROTEIN 1"/>
    <property type="match status" value="1"/>
</dbReference>
<dbReference type="InterPro" id="IPR013098">
    <property type="entry name" value="Ig_I-set"/>
</dbReference>
<dbReference type="GO" id="GO:0031430">
    <property type="term" value="C:M band"/>
    <property type="evidence" value="ECO:0007669"/>
    <property type="project" value="TreeGrafter"/>
</dbReference>
<dbReference type="InterPro" id="IPR036179">
    <property type="entry name" value="Ig-like_dom_sf"/>
</dbReference>
<dbReference type="FunFam" id="2.60.40.10:FF:001401">
    <property type="entry name" value="immunoglobulin-like and fibronectin type III domain-containing protein 1"/>
    <property type="match status" value="1"/>
</dbReference>
<feature type="domain" description="Fibronectin type-III" evidence="9">
    <location>
        <begin position="792"/>
        <end position="887"/>
    </location>
</feature>
<dbReference type="FunFam" id="2.60.40.10:FF:001066">
    <property type="entry name" value="Obscurin-like protein 1 isoform 3"/>
    <property type="match status" value="1"/>
</dbReference>
<feature type="domain" description="Fibronectin type-III" evidence="9">
    <location>
        <begin position="995"/>
        <end position="1093"/>
    </location>
</feature>
<feature type="region of interest" description="Disordered" evidence="7">
    <location>
        <begin position="1"/>
        <end position="20"/>
    </location>
</feature>
<keyword evidence="2" id="KW-0963">Cytoplasm</keyword>
<feature type="domain" description="Ig-like" evidence="8">
    <location>
        <begin position="602"/>
        <end position="687"/>
    </location>
</feature>
<dbReference type="InterPro" id="IPR003599">
    <property type="entry name" value="Ig_sub"/>
</dbReference>
<dbReference type="InterPro" id="IPR013783">
    <property type="entry name" value="Ig-like_fold"/>
</dbReference>
<reference evidence="10" key="1">
    <citation type="submission" date="2025-08" db="UniProtKB">
        <authorList>
            <consortium name="Ensembl"/>
        </authorList>
    </citation>
    <scope>IDENTIFICATION</scope>
</reference>
<evidence type="ECO:0000256" key="5">
    <source>
        <dbReference type="ARBA" id="ARBA00038352"/>
    </source>
</evidence>
<evidence type="ECO:0000256" key="6">
    <source>
        <dbReference type="SAM" id="Coils"/>
    </source>
</evidence>
<dbReference type="SMART" id="SM00060">
    <property type="entry name" value="FN3"/>
    <property type="match status" value="4"/>
</dbReference>
<evidence type="ECO:0000256" key="2">
    <source>
        <dbReference type="ARBA" id="ARBA00022490"/>
    </source>
</evidence>
<accession>A0A3B3RHS6</accession>
<dbReference type="FunFam" id="2.60.40.10:FF:000425">
    <property type="entry name" value="Myosin light chain kinase"/>
    <property type="match status" value="1"/>
</dbReference>
<proteinExistence type="inferred from homology"/>
<comment type="subcellular location">
    <subcellularLocation>
        <location evidence="1">Cytoplasm</location>
    </subcellularLocation>
</comment>
<dbReference type="FunFam" id="2.60.40.10:FF:001097">
    <property type="entry name" value="Immunoglobulin-like and fibronectin type III domain-containing protein 1"/>
    <property type="match status" value="1"/>
</dbReference>
<dbReference type="Gene3D" id="2.60.40.10">
    <property type="entry name" value="Immunoglobulins"/>
    <property type="match status" value="11"/>
</dbReference>
<feature type="domain" description="Fibronectin type-III" evidence="9">
    <location>
        <begin position="892"/>
        <end position="989"/>
    </location>
</feature>
<evidence type="ECO:0000313" key="10">
    <source>
        <dbReference type="Ensembl" id="ENSPKIP00000018162.1"/>
    </source>
</evidence>
<dbReference type="GO" id="GO:0060298">
    <property type="term" value="P:positive regulation of sarcomere organization"/>
    <property type="evidence" value="ECO:0007669"/>
    <property type="project" value="UniProtKB-ARBA"/>
</dbReference>
<evidence type="ECO:0000256" key="3">
    <source>
        <dbReference type="ARBA" id="ARBA00022737"/>
    </source>
</evidence>
<dbReference type="SUPFAM" id="SSF49265">
    <property type="entry name" value="Fibronectin type III"/>
    <property type="match status" value="2"/>
</dbReference>
<evidence type="ECO:0000259" key="8">
    <source>
        <dbReference type="PROSITE" id="PS50835"/>
    </source>
</evidence>
<protein>
    <submittedName>
        <fullName evidence="10">Immunoglobulin-like and fibronectin type III domain-containing protein 1</fullName>
    </submittedName>
</protein>
<feature type="domain" description="Ig-like" evidence="8">
    <location>
        <begin position="326"/>
        <end position="411"/>
    </location>
</feature>
<comment type="similarity">
    <text evidence="5">Belongs to the immunoglobulin superfamily. MyBP family.</text>
</comment>
<feature type="compositionally biased region" description="Low complexity" evidence="7">
    <location>
        <begin position="428"/>
        <end position="439"/>
    </location>
</feature>
<dbReference type="Proteomes" id="UP000261540">
    <property type="component" value="Unplaced"/>
</dbReference>
<dbReference type="FunFam" id="2.60.40.10:FF:000031">
    <property type="entry name" value="Myosin-binding protein C, slow type"/>
    <property type="match status" value="1"/>
</dbReference>
<dbReference type="InterPro" id="IPR003598">
    <property type="entry name" value="Ig_sub2"/>
</dbReference>
<feature type="coiled-coil region" evidence="6">
    <location>
        <begin position="207"/>
        <end position="234"/>
    </location>
</feature>
<dbReference type="InterPro" id="IPR040849">
    <property type="entry name" value="MyBP-C_THB"/>
</dbReference>